<evidence type="ECO:0000256" key="1">
    <source>
        <dbReference type="ARBA" id="ARBA00022448"/>
    </source>
</evidence>
<dbReference type="AlphaFoldDB" id="A0A317EEU5"/>
<dbReference type="Gene3D" id="3.40.50.300">
    <property type="entry name" value="P-loop containing nucleotide triphosphate hydrolases"/>
    <property type="match status" value="2"/>
</dbReference>
<dbReference type="RefSeq" id="WP_109901453.1">
    <property type="nucleotide sequence ID" value="NZ_QGLE01000001.1"/>
</dbReference>
<dbReference type="PANTHER" id="PTHR43790:SF9">
    <property type="entry name" value="GALACTOFURANOSE TRANSPORTER ATP-BINDING PROTEIN YTFR"/>
    <property type="match status" value="1"/>
</dbReference>
<feature type="domain" description="ABC transporter" evidence="6">
    <location>
        <begin position="10"/>
        <end position="245"/>
    </location>
</feature>
<keyword evidence="1" id="KW-0813">Transport</keyword>
<dbReference type="InterPro" id="IPR027417">
    <property type="entry name" value="P-loop_NTPase"/>
</dbReference>
<dbReference type="InterPro" id="IPR050107">
    <property type="entry name" value="ABC_carbohydrate_import_ATPase"/>
</dbReference>
<comment type="caution">
    <text evidence="7">The sequence shown here is derived from an EMBL/GenBank/DDBJ whole genome shotgun (WGS) entry which is preliminary data.</text>
</comment>
<keyword evidence="5" id="KW-0067">ATP-binding</keyword>
<name>A0A317EEU5_9PROT</name>
<evidence type="ECO:0000256" key="4">
    <source>
        <dbReference type="ARBA" id="ARBA00022741"/>
    </source>
</evidence>
<dbReference type="PROSITE" id="PS50893">
    <property type="entry name" value="ABC_TRANSPORTER_2"/>
    <property type="match status" value="2"/>
</dbReference>
<reference evidence="7 8" key="1">
    <citation type="submission" date="2018-05" db="EMBL/GenBank/DDBJ databases">
        <title>Zavarzinia sp. HR-AS.</title>
        <authorList>
            <person name="Lee Y."/>
            <person name="Jeon C.O."/>
        </authorList>
    </citation>
    <scope>NUCLEOTIDE SEQUENCE [LARGE SCALE GENOMIC DNA]</scope>
    <source>
        <strain evidence="7 8">HR-AS</strain>
    </source>
</reference>
<accession>A0A317EEU5</accession>
<protein>
    <submittedName>
        <fullName evidence="7">ABC transporter</fullName>
    </submittedName>
</protein>
<keyword evidence="3" id="KW-0677">Repeat</keyword>
<feature type="domain" description="ABC transporter" evidence="6">
    <location>
        <begin position="262"/>
        <end position="506"/>
    </location>
</feature>
<sequence length="506" mass="53155">MSIGRPRPALSLKGIDKAFGDRKVLDGAHFTVRWGEVHALLGENGAGKSTIMNVATGVYAADAGTIEVDEQDFPLRGPADAARAGIGMVHQHYRLVGRFTVAENMLLAAGTQVPGIATLRQAGAAIEAKGREVGLAVDASARIDTLSVAERQRVEILKVLILGARIVILDEPTAVLTDAESRAMLEFVRRLAAAGTAVVLITHKLREVLEHADRVTVMRQGKTVLADATTAGLDTGELARLMVGERTPPPPRAAIAPGPTRLRLEGFSVRRPDGTPGIEGIDIELRAGEILGIAGVGGNGQQPLADGLIGLAETAAGRLSIDGIDLSAAPVAARRRAGLRIIPSDRFASGLVGDLSIAENLCLTALSSPALNRGFLLRPGAMRRRAAEAIERFAIAGAAPGRVSRLLSGGNAQKLILAREIDDHLSVLVAHSPTRGLDVKACDFVHDTIRASAARGAACLLISEDLEEILTLSTRIAVICAGRITGELSMREADAERIGRLMMGHV</sequence>
<evidence type="ECO:0000256" key="5">
    <source>
        <dbReference type="ARBA" id="ARBA00022840"/>
    </source>
</evidence>
<dbReference type="GO" id="GO:0005524">
    <property type="term" value="F:ATP binding"/>
    <property type="evidence" value="ECO:0007669"/>
    <property type="project" value="UniProtKB-KW"/>
</dbReference>
<dbReference type="CDD" id="cd03215">
    <property type="entry name" value="ABC_Carb_Monos_II"/>
    <property type="match status" value="1"/>
</dbReference>
<evidence type="ECO:0000256" key="2">
    <source>
        <dbReference type="ARBA" id="ARBA00022597"/>
    </source>
</evidence>
<organism evidence="7 8">
    <name type="scientific">Zavarzinia aquatilis</name>
    <dbReference type="NCBI Taxonomy" id="2211142"/>
    <lineage>
        <taxon>Bacteria</taxon>
        <taxon>Pseudomonadati</taxon>
        <taxon>Pseudomonadota</taxon>
        <taxon>Alphaproteobacteria</taxon>
        <taxon>Rhodospirillales</taxon>
        <taxon>Zavarziniaceae</taxon>
        <taxon>Zavarzinia</taxon>
    </lineage>
</organism>
<dbReference type="GO" id="GO:0016887">
    <property type="term" value="F:ATP hydrolysis activity"/>
    <property type="evidence" value="ECO:0007669"/>
    <property type="project" value="InterPro"/>
</dbReference>
<evidence type="ECO:0000259" key="6">
    <source>
        <dbReference type="PROSITE" id="PS50893"/>
    </source>
</evidence>
<evidence type="ECO:0000313" key="7">
    <source>
        <dbReference type="EMBL" id="PWR25449.1"/>
    </source>
</evidence>
<dbReference type="PANTHER" id="PTHR43790">
    <property type="entry name" value="CARBOHYDRATE TRANSPORT ATP-BINDING PROTEIN MG119-RELATED"/>
    <property type="match status" value="1"/>
</dbReference>
<dbReference type="InterPro" id="IPR003439">
    <property type="entry name" value="ABC_transporter-like_ATP-bd"/>
</dbReference>
<dbReference type="EMBL" id="QGLE01000001">
    <property type="protein sequence ID" value="PWR25449.1"/>
    <property type="molecule type" value="Genomic_DNA"/>
</dbReference>
<dbReference type="CDD" id="cd03216">
    <property type="entry name" value="ABC_Carb_Monos_I"/>
    <property type="match status" value="1"/>
</dbReference>
<evidence type="ECO:0000256" key="3">
    <source>
        <dbReference type="ARBA" id="ARBA00022737"/>
    </source>
</evidence>
<dbReference type="Pfam" id="PF00005">
    <property type="entry name" value="ABC_tran"/>
    <property type="match status" value="2"/>
</dbReference>
<proteinExistence type="predicted"/>
<keyword evidence="4" id="KW-0547">Nucleotide-binding</keyword>
<evidence type="ECO:0000313" key="8">
    <source>
        <dbReference type="Proteomes" id="UP000245461"/>
    </source>
</evidence>
<dbReference type="Proteomes" id="UP000245461">
    <property type="component" value="Unassembled WGS sequence"/>
</dbReference>
<dbReference type="PROSITE" id="PS00211">
    <property type="entry name" value="ABC_TRANSPORTER_1"/>
    <property type="match status" value="1"/>
</dbReference>
<keyword evidence="2" id="KW-0762">Sugar transport</keyword>
<dbReference type="OrthoDB" id="9805029at2"/>
<keyword evidence="8" id="KW-1185">Reference proteome</keyword>
<dbReference type="SUPFAM" id="SSF52540">
    <property type="entry name" value="P-loop containing nucleoside triphosphate hydrolases"/>
    <property type="match status" value="2"/>
</dbReference>
<gene>
    <name evidence="7" type="ORF">DKG74_00245</name>
</gene>
<dbReference type="InterPro" id="IPR017871">
    <property type="entry name" value="ABC_transporter-like_CS"/>
</dbReference>